<accession>A0AAE0JNH5</accession>
<organism evidence="2 3">
    <name type="scientific">Neurospora tetraspora</name>
    <dbReference type="NCBI Taxonomy" id="94610"/>
    <lineage>
        <taxon>Eukaryota</taxon>
        <taxon>Fungi</taxon>
        <taxon>Dikarya</taxon>
        <taxon>Ascomycota</taxon>
        <taxon>Pezizomycotina</taxon>
        <taxon>Sordariomycetes</taxon>
        <taxon>Sordariomycetidae</taxon>
        <taxon>Sordariales</taxon>
        <taxon>Sordariaceae</taxon>
        <taxon>Neurospora</taxon>
    </lineage>
</organism>
<feature type="compositionally biased region" description="Acidic residues" evidence="1">
    <location>
        <begin position="68"/>
        <end position="77"/>
    </location>
</feature>
<reference evidence="2" key="2">
    <citation type="submission" date="2023-06" db="EMBL/GenBank/DDBJ databases">
        <authorList>
            <consortium name="Lawrence Berkeley National Laboratory"/>
            <person name="Haridas S."/>
            <person name="Hensen N."/>
            <person name="Bonometti L."/>
            <person name="Westerberg I."/>
            <person name="Brannstrom I.O."/>
            <person name="Guillou S."/>
            <person name="Cros-Aarteil S."/>
            <person name="Calhoun S."/>
            <person name="Kuo A."/>
            <person name="Mondo S."/>
            <person name="Pangilinan J."/>
            <person name="Riley R."/>
            <person name="Labutti K."/>
            <person name="Andreopoulos B."/>
            <person name="Lipzen A."/>
            <person name="Chen C."/>
            <person name="Yanf M."/>
            <person name="Daum C."/>
            <person name="Ng V."/>
            <person name="Clum A."/>
            <person name="Steindorff A."/>
            <person name="Ohm R."/>
            <person name="Martin F."/>
            <person name="Silar P."/>
            <person name="Natvig D."/>
            <person name="Lalanne C."/>
            <person name="Gautier V."/>
            <person name="Ament-Velasquez S.L."/>
            <person name="Kruys A."/>
            <person name="Hutchinson M.I."/>
            <person name="Powell A.J."/>
            <person name="Barry K."/>
            <person name="Miller A.N."/>
            <person name="Grigoriev I.V."/>
            <person name="Debuchy R."/>
            <person name="Gladieux P."/>
            <person name="Thoren M.H."/>
            <person name="Johannesson H."/>
        </authorList>
    </citation>
    <scope>NUCLEOTIDE SEQUENCE</scope>
    <source>
        <strain evidence="2">CBS 560.94</strain>
    </source>
</reference>
<sequence>MTSHTGIGFQNHHQPSESSLIHLRITCFQQVKKRNNMSQSTQHESIPYYENTPLENTPPTAPPPPKDGEDDPEENDPFYETKDSDTPITLPSHGGTGGVDSITFRESRQDRSESEHTPW</sequence>
<proteinExistence type="predicted"/>
<dbReference type="GeneID" id="87868055"/>
<evidence type="ECO:0000313" key="3">
    <source>
        <dbReference type="Proteomes" id="UP001278500"/>
    </source>
</evidence>
<evidence type="ECO:0000256" key="1">
    <source>
        <dbReference type="SAM" id="MobiDB-lite"/>
    </source>
</evidence>
<feature type="compositionally biased region" description="Basic and acidic residues" evidence="1">
    <location>
        <begin position="103"/>
        <end position="119"/>
    </location>
</feature>
<evidence type="ECO:0000313" key="2">
    <source>
        <dbReference type="EMBL" id="KAK3354821.1"/>
    </source>
</evidence>
<protein>
    <submittedName>
        <fullName evidence="2">Uncharacterized protein</fullName>
    </submittedName>
</protein>
<gene>
    <name evidence="2" type="ORF">B0H65DRAFT_584566</name>
</gene>
<name>A0AAE0JNH5_9PEZI</name>
<feature type="region of interest" description="Disordered" evidence="1">
    <location>
        <begin position="33"/>
        <end position="119"/>
    </location>
</feature>
<dbReference type="AlphaFoldDB" id="A0AAE0JNH5"/>
<comment type="caution">
    <text evidence="2">The sequence shown here is derived from an EMBL/GenBank/DDBJ whole genome shotgun (WGS) entry which is preliminary data.</text>
</comment>
<reference evidence="2" key="1">
    <citation type="journal article" date="2023" name="Mol. Phylogenet. Evol.">
        <title>Genome-scale phylogeny and comparative genomics of the fungal order Sordariales.</title>
        <authorList>
            <person name="Hensen N."/>
            <person name="Bonometti L."/>
            <person name="Westerberg I."/>
            <person name="Brannstrom I.O."/>
            <person name="Guillou S."/>
            <person name="Cros-Aarteil S."/>
            <person name="Calhoun S."/>
            <person name="Haridas S."/>
            <person name="Kuo A."/>
            <person name="Mondo S."/>
            <person name="Pangilinan J."/>
            <person name="Riley R."/>
            <person name="LaButti K."/>
            <person name="Andreopoulos B."/>
            <person name="Lipzen A."/>
            <person name="Chen C."/>
            <person name="Yan M."/>
            <person name="Daum C."/>
            <person name="Ng V."/>
            <person name="Clum A."/>
            <person name="Steindorff A."/>
            <person name="Ohm R.A."/>
            <person name="Martin F."/>
            <person name="Silar P."/>
            <person name="Natvig D.O."/>
            <person name="Lalanne C."/>
            <person name="Gautier V."/>
            <person name="Ament-Velasquez S.L."/>
            <person name="Kruys A."/>
            <person name="Hutchinson M.I."/>
            <person name="Powell A.J."/>
            <person name="Barry K."/>
            <person name="Miller A.N."/>
            <person name="Grigoriev I.V."/>
            <person name="Debuchy R."/>
            <person name="Gladieux P."/>
            <person name="Hiltunen Thoren M."/>
            <person name="Johannesson H."/>
        </authorList>
    </citation>
    <scope>NUCLEOTIDE SEQUENCE</scope>
    <source>
        <strain evidence="2">CBS 560.94</strain>
    </source>
</reference>
<dbReference type="Proteomes" id="UP001278500">
    <property type="component" value="Unassembled WGS sequence"/>
</dbReference>
<dbReference type="EMBL" id="JAUEPP010000001">
    <property type="protein sequence ID" value="KAK3354821.1"/>
    <property type="molecule type" value="Genomic_DNA"/>
</dbReference>
<dbReference type="RefSeq" id="XP_062686199.1">
    <property type="nucleotide sequence ID" value="XM_062830901.1"/>
</dbReference>
<keyword evidence="3" id="KW-1185">Reference proteome</keyword>